<dbReference type="AlphaFoldDB" id="A0A496PKJ1"/>
<dbReference type="InterPro" id="IPR017519">
    <property type="entry name" value="CHP03085"/>
</dbReference>
<organism evidence="1 2">
    <name type="scientific">Galactobacter caseinivorans</name>
    <dbReference type="NCBI Taxonomy" id="2676123"/>
    <lineage>
        <taxon>Bacteria</taxon>
        <taxon>Bacillati</taxon>
        <taxon>Actinomycetota</taxon>
        <taxon>Actinomycetes</taxon>
        <taxon>Micrococcales</taxon>
        <taxon>Micrococcaceae</taxon>
        <taxon>Galactobacter</taxon>
    </lineage>
</organism>
<comment type="caution">
    <text evidence="1">The sequence shown here is derived from an EMBL/GenBank/DDBJ whole genome shotgun (WGS) entry which is preliminary data.</text>
</comment>
<reference evidence="1 2" key="1">
    <citation type="submission" date="2018-07" db="EMBL/GenBank/DDBJ databases">
        <title>Arthrobacter sp. nov., isolated from raw cow's milk with high bacterial count.</title>
        <authorList>
            <person name="Hahne J."/>
            <person name="Isele D."/>
            <person name="Lipski A."/>
        </authorList>
    </citation>
    <scope>NUCLEOTIDE SEQUENCE [LARGE SCALE GENOMIC DNA]</scope>
    <source>
        <strain evidence="1 2">JZ R-183</strain>
    </source>
</reference>
<evidence type="ECO:0000313" key="1">
    <source>
        <dbReference type="EMBL" id="RKW71024.1"/>
    </source>
</evidence>
<keyword evidence="2" id="KW-1185">Reference proteome</keyword>
<dbReference type="NCBIfam" id="TIGR03083">
    <property type="entry name" value="maleylpyruvate isomerase family mycothiol-dependent enzyme"/>
    <property type="match status" value="1"/>
</dbReference>
<dbReference type="EMBL" id="QQXL01000002">
    <property type="protein sequence ID" value="RKW71024.1"/>
    <property type="molecule type" value="Genomic_DNA"/>
</dbReference>
<evidence type="ECO:0000313" key="2">
    <source>
        <dbReference type="Proteomes" id="UP000273119"/>
    </source>
</evidence>
<proteinExistence type="predicted"/>
<dbReference type="Proteomes" id="UP000273119">
    <property type="component" value="Unassembled WGS sequence"/>
</dbReference>
<dbReference type="InterPro" id="IPR017517">
    <property type="entry name" value="Maleyloyr_isom"/>
</dbReference>
<sequence length="213" mass="23485">MDYAANSREALAETLLAAGPTESTLCEGWQTRHLAAHLMLREHSVWAAGIIGGPLQKGMERRLETIATQAKDPDVYALLVAKFRAGPGKVSPLRSRRVDEAANLLEYFVHTEDARRSRERWAPRALEAGYDEALWNQLLKRAGMLYRGAGVGVILVRSDGQRRRVRQGADSVALFGQIGELAMHAHGRNDHALVTFEGAPAAVRRFTAYTAQV</sequence>
<accession>A0A496PKJ1</accession>
<protein>
    <submittedName>
        <fullName evidence="1">TIGR03085 family protein</fullName>
    </submittedName>
</protein>
<dbReference type="RefSeq" id="WP_121484360.1">
    <property type="nucleotide sequence ID" value="NZ_QQXL01000002.1"/>
</dbReference>
<dbReference type="NCBIfam" id="TIGR03085">
    <property type="entry name" value="TIGR03085 family metal-binding protein"/>
    <property type="match status" value="1"/>
</dbReference>
<gene>
    <name evidence="1" type="ORF">DWQ67_04275</name>
</gene>
<name>A0A496PKJ1_9MICC</name>